<keyword evidence="5 6" id="KW-0482">Metalloprotease</keyword>
<dbReference type="EMBL" id="JAODUO010000680">
    <property type="protein sequence ID" value="KAK2176145.1"/>
    <property type="molecule type" value="Genomic_DNA"/>
</dbReference>
<evidence type="ECO:0000256" key="4">
    <source>
        <dbReference type="ARBA" id="ARBA00022833"/>
    </source>
</evidence>
<dbReference type="SMART" id="SM00235">
    <property type="entry name" value="ZnMc"/>
    <property type="match status" value="1"/>
</dbReference>
<evidence type="ECO:0000256" key="2">
    <source>
        <dbReference type="ARBA" id="ARBA00022723"/>
    </source>
</evidence>
<accession>A0AAD9KSM5</accession>
<keyword evidence="2 6" id="KW-0479">Metal-binding</keyword>
<evidence type="ECO:0000256" key="5">
    <source>
        <dbReference type="ARBA" id="ARBA00023049"/>
    </source>
</evidence>
<dbReference type="Pfam" id="PF01400">
    <property type="entry name" value="Astacin"/>
    <property type="match status" value="1"/>
</dbReference>
<comment type="cofactor">
    <cofactor evidence="6 7">
        <name>Zn(2+)</name>
        <dbReference type="ChEBI" id="CHEBI:29105"/>
    </cofactor>
    <text evidence="6 7">Binds 1 zinc ion per subunit.</text>
</comment>
<evidence type="ECO:0000256" key="3">
    <source>
        <dbReference type="ARBA" id="ARBA00022801"/>
    </source>
</evidence>
<feature type="active site" evidence="6">
    <location>
        <position position="192"/>
    </location>
</feature>
<feature type="binding site" evidence="6">
    <location>
        <position position="201"/>
    </location>
    <ligand>
        <name>Zn(2+)</name>
        <dbReference type="ChEBI" id="CHEBI:29105"/>
        <note>catalytic</note>
    </ligand>
</feature>
<keyword evidence="3 6" id="KW-0378">Hydrolase</keyword>
<proteinExistence type="predicted"/>
<evidence type="ECO:0000256" key="7">
    <source>
        <dbReference type="RuleBase" id="RU361183"/>
    </source>
</evidence>
<dbReference type="PANTHER" id="PTHR10127">
    <property type="entry name" value="DISCOIDIN, CUB, EGF, LAMININ , AND ZINC METALLOPROTEASE DOMAIN CONTAINING"/>
    <property type="match status" value="1"/>
</dbReference>
<dbReference type="CDD" id="cd04280">
    <property type="entry name" value="ZnMc_astacin_like"/>
    <property type="match status" value="1"/>
</dbReference>
<evidence type="ECO:0000256" key="6">
    <source>
        <dbReference type="PROSITE-ProRule" id="PRU01211"/>
    </source>
</evidence>
<gene>
    <name evidence="9" type="ORF">NP493_680g01014</name>
</gene>
<protein>
    <recommendedName>
        <fullName evidence="7">Metalloendopeptidase</fullName>
        <ecNumber evidence="7">3.4.24.-</ecNumber>
    </recommendedName>
</protein>
<organism evidence="9 10">
    <name type="scientific">Ridgeia piscesae</name>
    <name type="common">Tubeworm</name>
    <dbReference type="NCBI Taxonomy" id="27915"/>
    <lineage>
        <taxon>Eukaryota</taxon>
        <taxon>Metazoa</taxon>
        <taxon>Spiralia</taxon>
        <taxon>Lophotrochozoa</taxon>
        <taxon>Annelida</taxon>
        <taxon>Polychaeta</taxon>
        <taxon>Sedentaria</taxon>
        <taxon>Canalipalpata</taxon>
        <taxon>Sabellida</taxon>
        <taxon>Siboglinidae</taxon>
        <taxon>Ridgeia</taxon>
    </lineage>
</organism>
<dbReference type="GO" id="GO:0008270">
    <property type="term" value="F:zinc ion binding"/>
    <property type="evidence" value="ECO:0007669"/>
    <property type="project" value="UniProtKB-UniRule"/>
</dbReference>
<dbReference type="EC" id="3.4.24.-" evidence="7"/>
<feature type="binding site" evidence="6">
    <location>
        <position position="195"/>
    </location>
    <ligand>
        <name>Zn(2+)</name>
        <dbReference type="ChEBI" id="CHEBI:29105"/>
        <note>catalytic</note>
    </ligand>
</feature>
<evidence type="ECO:0000313" key="10">
    <source>
        <dbReference type="Proteomes" id="UP001209878"/>
    </source>
</evidence>
<reference evidence="9" key="1">
    <citation type="journal article" date="2023" name="Mol. Biol. Evol.">
        <title>Third-Generation Sequencing Reveals the Adaptive Role of the Epigenome in Three Deep-Sea Polychaetes.</title>
        <authorList>
            <person name="Perez M."/>
            <person name="Aroh O."/>
            <person name="Sun Y."/>
            <person name="Lan Y."/>
            <person name="Juniper S.K."/>
            <person name="Young C.R."/>
            <person name="Angers B."/>
            <person name="Qian P.Y."/>
        </authorList>
    </citation>
    <scope>NUCLEOTIDE SEQUENCE</scope>
    <source>
        <strain evidence="9">R07B-5</strain>
    </source>
</reference>
<comment type="caution">
    <text evidence="6">Lacks conserved residue(s) required for the propagation of feature annotation.</text>
</comment>
<dbReference type="PANTHER" id="PTHR10127:SF780">
    <property type="entry name" value="METALLOENDOPEPTIDASE"/>
    <property type="match status" value="1"/>
</dbReference>
<keyword evidence="4 6" id="KW-0862">Zinc</keyword>
<feature type="domain" description="Peptidase M12A" evidence="8">
    <location>
        <begin position="88"/>
        <end position="294"/>
    </location>
</feature>
<evidence type="ECO:0000259" key="8">
    <source>
        <dbReference type="PROSITE" id="PS51864"/>
    </source>
</evidence>
<feature type="binding site" evidence="6">
    <location>
        <position position="191"/>
    </location>
    <ligand>
        <name>Zn(2+)</name>
        <dbReference type="ChEBI" id="CHEBI:29105"/>
        <note>catalytic</note>
    </ligand>
</feature>
<evidence type="ECO:0000256" key="1">
    <source>
        <dbReference type="ARBA" id="ARBA00022670"/>
    </source>
</evidence>
<sequence length="345" mass="39620">MSAGIPMWVPKGHESRQEWLAFHGMTEGMFDDLKMLVVECKVLMLQHYNHITATNEIVNKMDTFLFGTMPTVAQANACIEMHRPRQKRKIVDFNNYPTLKWKLPIAYKYSGSQTLDDIVMIEAAIKHWETETCIRFKRVDPKAKVDDQHLLFTSQGGCWSYMGSVAKTDSYPQQINLQTRGCTSWLGLPTHEIGHAIGFWHEHIRLDRDKYVTINTRNIYVWNRVNFDVLEAVKVDNMDIQYDLGSIMHYGPNELSIGGSQSLKTINPLFQRTIGQRVGLSFIDSKLANKAYCNDVCPTKLQCKNGGYTDPNSCAKCRCPEGLGELCRHSRTSQWRLLAEQLRRH</sequence>
<dbReference type="PRINTS" id="PR00480">
    <property type="entry name" value="ASTACIN"/>
</dbReference>
<dbReference type="AlphaFoldDB" id="A0AAD9KSM5"/>
<dbReference type="InterPro" id="IPR024079">
    <property type="entry name" value="MetalloPept_cat_dom_sf"/>
</dbReference>
<keyword evidence="10" id="KW-1185">Reference proteome</keyword>
<evidence type="ECO:0000313" key="9">
    <source>
        <dbReference type="EMBL" id="KAK2176145.1"/>
    </source>
</evidence>
<dbReference type="Gene3D" id="3.40.390.10">
    <property type="entry name" value="Collagenase (Catalytic Domain)"/>
    <property type="match status" value="1"/>
</dbReference>
<dbReference type="Proteomes" id="UP001209878">
    <property type="component" value="Unassembled WGS sequence"/>
</dbReference>
<dbReference type="InterPro" id="IPR006026">
    <property type="entry name" value="Peptidase_Metallo"/>
</dbReference>
<dbReference type="InterPro" id="IPR034035">
    <property type="entry name" value="Astacin-like_dom"/>
</dbReference>
<dbReference type="SUPFAM" id="SSF55486">
    <property type="entry name" value="Metalloproteases ('zincins'), catalytic domain"/>
    <property type="match status" value="1"/>
</dbReference>
<dbReference type="GO" id="GO:0006508">
    <property type="term" value="P:proteolysis"/>
    <property type="evidence" value="ECO:0007669"/>
    <property type="project" value="UniProtKB-KW"/>
</dbReference>
<dbReference type="InterPro" id="IPR001506">
    <property type="entry name" value="Peptidase_M12A"/>
</dbReference>
<comment type="caution">
    <text evidence="9">The sequence shown here is derived from an EMBL/GenBank/DDBJ whole genome shotgun (WGS) entry which is preliminary data.</text>
</comment>
<keyword evidence="1 6" id="KW-0645">Protease</keyword>
<dbReference type="GO" id="GO:0004222">
    <property type="term" value="F:metalloendopeptidase activity"/>
    <property type="evidence" value="ECO:0007669"/>
    <property type="project" value="UniProtKB-UniRule"/>
</dbReference>
<name>A0AAD9KSM5_RIDPI</name>
<dbReference type="PROSITE" id="PS51864">
    <property type="entry name" value="ASTACIN"/>
    <property type="match status" value="1"/>
</dbReference>